<sequence>MAFTTTTQSGAAGKADAPNPALVNALAPAYGPCPHFCTQGGRCKDAVWNPARGHIPRGFLGATGALEEVRLVMVFAEPGHPYADMDFSGATTPAALIAATTAHSASRRSGANEKGFAGDRFHRNVEWFIEQCFPGASSEEKARRVWQTEARLCSVPEEIGKSDSNPCAETYLTRQFHLLSHATWVAFGSKAQRTMRRLRLPHVAAYALAPPGCNHIPARPSWEAAIAKVRAVHESGG</sequence>
<comment type="caution">
    <text evidence="1">The sequence shown here is derived from an EMBL/GenBank/DDBJ whole genome shotgun (WGS) entry which is preliminary data.</text>
</comment>
<protein>
    <recommendedName>
        <fullName evidence="3">Uracil-DNA glycosylase-like domain-containing protein</fullName>
    </recommendedName>
</protein>
<proteinExistence type="predicted"/>
<dbReference type="Proteomes" id="UP001138751">
    <property type="component" value="Unassembled WGS sequence"/>
</dbReference>
<dbReference type="RefSeq" id="WP_211861542.1">
    <property type="nucleotide sequence ID" value="NZ_JAAEDM010000015.1"/>
</dbReference>
<keyword evidence="2" id="KW-1185">Reference proteome</keyword>
<evidence type="ECO:0008006" key="3">
    <source>
        <dbReference type="Google" id="ProtNLM"/>
    </source>
</evidence>
<evidence type="ECO:0000313" key="1">
    <source>
        <dbReference type="EMBL" id="MBR0671172.1"/>
    </source>
</evidence>
<name>A0A9X9WVJ3_9PROT</name>
<gene>
    <name evidence="1" type="ORF">GXW76_08295</name>
</gene>
<dbReference type="EMBL" id="JAAEDM010000015">
    <property type="protein sequence ID" value="MBR0671172.1"/>
    <property type="molecule type" value="Genomic_DNA"/>
</dbReference>
<dbReference type="AlphaFoldDB" id="A0A9X9WVJ3"/>
<reference evidence="1" key="2">
    <citation type="journal article" date="2021" name="Syst. Appl. Microbiol.">
        <title>Roseomonas hellenica sp. nov., isolated from roots of wild-growing Alkanna tinctoria.</title>
        <authorList>
            <person name="Rat A."/>
            <person name="Naranjo H.D."/>
            <person name="Lebbe L."/>
            <person name="Cnockaert M."/>
            <person name="Krigas N."/>
            <person name="Grigoriadou K."/>
            <person name="Maloupa E."/>
            <person name="Willems A."/>
        </authorList>
    </citation>
    <scope>NUCLEOTIDE SEQUENCE</scope>
    <source>
        <strain evidence="1">LMG 31231</strain>
    </source>
</reference>
<reference evidence="1" key="1">
    <citation type="submission" date="2020-01" db="EMBL/GenBank/DDBJ databases">
        <authorList>
            <person name="Rat A."/>
        </authorList>
    </citation>
    <scope>NUCLEOTIDE SEQUENCE</scope>
    <source>
        <strain evidence="1">LMG 31231</strain>
    </source>
</reference>
<evidence type="ECO:0000313" key="2">
    <source>
        <dbReference type="Proteomes" id="UP001138751"/>
    </source>
</evidence>
<organism evidence="1 2">
    <name type="scientific">Neoroseomonas soli</name>
    <dbReference type="NCBI Taxonomy" id="1081025"/>
    <lineage>
        <taxon>Bacteria</taxon>
        <taxon>Pseudomonadati</taxon>
        <taxon>Pseudomonadota</taxon>
        <taxon>Alphaproteobacteria</taxon>
        <taxon>Acetobacterales</taxon>
        <taxon>Acetobacteraceae</taxon>
        <taxon>Neoroseomonas</taxon>
    </lineage>
</organism>
<accession>A0A9X9WVJ3</accession>